<dbReference type="Pfam" id="PF00756">
    <property type="entry name" value="Esterase"/>
    <property type="match status" value="1"/>
</dbReference>
<dbReference type="InterPro" id="IPR029058">
    <property type="entry name" value="AB_hydrolase_fold"/>
</dbReference>
<dbReference type="SUPFAM" id="SSF53474">
    <property type="entry name" value="alpha/beta-Hydrolases"/>
    <property type="match status" value="1"/>
</dbReference>
<dbReference type="PANTHER" id="PTHR48098:SF1">
    <property type="entry name" value="DIACYLGLYCEROL ACYLTRANSFERASE_MYCOLYLTRANSFERASE AG85A"/>
    <property type="match status" value="1"/>
</dbReference>
<keyword evidence="4" id="KW-1185">Reference proteome</keyword>
<protein>
    <submittedName>
        <fullName evidence="3">Endo-1,4-beta-xylanase</fullName>
    </submittedName>
</protein>
<evidence type="ECO:0000256" key="2">
    <source>
        <dbReference type="SAM" id="SignalP"/>
    </source>
</evidence>
<evidence type="ECO:0000313" key="4">
    <source>
        <dbReference type="Proteomes" id="UP000289856"/>
    </source>
</evidence>
<proteinExistence type="predicted"/>
<dbReference type="RefSeq" id="WP_130604831.1">
    <property type="nucleotide sequence ID" value="NZ_AP019400.1"/>
</dbReference>
<keyword evidence="3" id="KW-0326">Glycosidase</keyword>
<feature type="compositionally biased region" description="Low complexity" evidence="1">
    <location>
        <begin position="26"/>
        <end position="35"/>
    </location>
</feature>
<feature type="region of interest" description="Disordered" evidence="1">
    <location>
        <begin position="26"/>
        <end position="52"/>
    </location>
</feature>
<dbReference type="PANTHER" id="PTHR48098">
    <property type="entry name" value="ENTEROCHELIN ESTERASE-RELATED"/>
    <property type="match status" value="1"/>
</dbReference>
<dbReference type="GO" id="GO:0016798">
    <property type="term" value="F:hydrolase activity, acting on glycosyl bonds"/>
    <property type="evidence" value="ECO:0007669"/>
    <property type="project" value="UniProtKB-KW"/>
</dbReference>
<dbReference type="InterPro" id="IPR000801">
    <property type="entry name" value="Esterase-like"/>
</dbReference>
<dbReference type="Proteomes" id="UP000289856">
    <property type="component" value="Chromosome"/>
</dbReference>
<gene>
    <name evidence="3" type="ORF">KCTCHS21_03330</name>
</gene>
<keyword evidence="2" id="KW-0732">Signal</keyword>
<dbReference type="EMBL" id="AP019400">
    <property type="protein sequence ID" value="BBI30934.1"/>
    <property type="molecule type" value="Genomic_DNA"/>
</dbReference>
<reference evidence="3 4" key="1">
    <citation type="submission" date="2019-01" db="EMBL/GenBank/DDBJ databases">
        <title>Complete genome sequence of Cohnella hallensis HS21 isolated from Korean fir (Abies koreana) rhizospheric soil.</title>
        <authorList>
            <person name="Jiang L."/>
            <person name="Kang S.W."/>
            <person name="Kim S."/>
            <person name="Jung J."/>
            <person name="Kim C.Y."/>
            <person name="Kim D.H."/>
            <person name="Kim S.W."/>
            <person name="Lee J."/>
        </authorList>
    </citation>
    <scope>NUCLEOTIDE SEQUENCE [LARGE SCALE GENOMIC DNA]</scope>
    <source>
        <strain evidence="3 4">HS21</strain>
    </source>
</reference>
<dbReference type="KEGG" id="cohn:KCTCHS21_03330"/>
<organism evidence="3 4">
    <name type="scientific">Cohnella abietis</name>
    <dbReference type="NCBI Taxonomy" id="2507935"/>
    <lineage>
        <taxon>Bacteria</taxon>
        <taxon>Bacillati</taxon>
        <taxon>Bacillota</taxon>
        <taxon>Bacilli</taxon>
        <taxon>Bacillales</taxon>
        <taxon>Paenibacillaceae</taxon>
        <taxon>Cohnella</taxon>
    </lineage>
</organism>
<accession>A0A3T1CYN1</accession>
<dbReference type="OrthoDB" id="9777383at2"/>
<sequence>MKSRYMVVACFLLLVALVTGCASGSKTTATTSKPTINEPTQQPVSTPGSSSVQKISFNSESLGKDMKFNIYLPPNYEVKNKYPVLYIIHGYGGNEDSWIQGLGIDKSADKLLSEGKIKPLIIVSPEIDNSYGFNSALGKYNDYIVKDLVQYVDSHFSTDATRGGRYIGGLSMGGWAALHSAFQYPELYSKVGGHSPAVWMDFWADTGGLKNWIYPSEEIRKQRDPLALAETQNLDGLSVYLDSGDQDGYRFYQGAEALNQLLLSKKVNSQYHHSPGGHDGDYWKKNMEAYLLFYSGT</sequence>
<feature type="compositionally biased region" description="Polar residues" evidence="1">
    <location>
        <begin position="37"/>
        <end position="52"/>
    </location>
</feature>
<dbReference type="GO" id="GO:0016747">
    <property type="term" value="F:acyltransferase activity, transferring groups other than amino-acyl groups"/>
    <property type="evidence" value="ECO:0007669"/>
    <property type="project" value="TreeGrafter"/>
</dbReference>
<dbReference type="Gene3D" id="3.40.50.1820">
    <property type="entry name" value="alpha/beta hydrolase"/>
    <property type="match status" value="1"/>
</dbReference>
<dbReference type="AlphaFoldDB" id="A0A3T1CYN1"/>
<keyword evidence="3" id="KW-0858">Xylan degradation</keyword>
<keyword evidence="3" id="KW-0119">Carbohydrate metabolism</keyword>
<dbReference type="InterPro" id="IPR050583">
    <property type="entry name" value="Mycobacterial_A85_antigen"/>
</dbReference>
<dbReference type="PROSITE" id="PS51257">
    <property type="entry name" value="PROKAR_LIPOPROTEIN"/>
    <property type="match status" value="1"/>
</dbReference>
<evidence type="ECO:0000313" key="3">
    <source>
        <dbReference type="EMBL" id="BBI30934.1"/>
    </source>
</evidence>
<evidence type="ECO:0000256" key="1">
    <source>
        <dbReference type="SAM" id="MobiDB-lite"/>
    </source>
</evidence>
<feature type="signal peptide" evidence="2">
    <location>
        <begin position="1"/>
        <end position="24"/>
    </location>
</feature>
<name>A0A3T1CYN1_9BACL</name>
<feature type="chain" id="PRO_5019180427" evidence="2">
    <location>
        <begin position="25"/>
        <end position="297"/>
    </location>
</feature>
<keyword evidence="3" id="KW-0378">Hydrolase</keyword>
<keyword evidence="3" id="KW-0624">Polysaccharide degradation</keyword>
<dbReference type="GO" id="GO:0045493">
    <property type="term" value="P:xylan catabolic process"/>
    <property type="evidence" value="ECO:0007669"/>
    <property type="project" value="UniProtKB-KW"/>
</dbReference>